<evidence type="ECO:0000313" key="3">
    <source>
        <dbReference type="EMBL" id="QTL36631.1"/>
    </source>
</evidence>
<dbReference type="RefSeq" id="WP_209053136.1">
    <property type="nucleotide sequence ID" value="NZ_CP072425.1"/>
</dbReference>
<proteinExistence type="predicted"/>
<evidence type="ECO:0000313" key="4">
    <source>
        <dbReference type="Proteomes" id="UP000665025"/>
    </source>
</evidence>
<evidence type="ECO:0000256" key="1">
    <source>
        <dbReference type="ARBA" id="ARBA00022614"/>
    </source>
</evidence>
<keyword evidence="4" id="KW-1185">Reference proteome</keyword>
<reference evidence="3 4" key="1">
    <citation type="submission" date="2021-03" db="EMBL/GenBank/DDBJ databases">
        <title>Complete Genome of Pseudoalteromonas viridis Strain BBR56, a new biocontrol bacterial candidate.</title>
        <authorList>
            <person name="Handayani D.P."/>
            <person name="Isnansetyo A."/>
            <person name="Istiqomah I."/>
            <person name="Jumina J."/>
        </authorList>
    </citation>
    <scope>NUCLEOTIDE SEQUENCE [LARGE SCALE GENOMIC DNA]</scope>
    <source>
        <strain evidence="3 4">BBR56</strain>
    </source>
</reference>
<accession>A0ABX7VA32</accession>
<gene>
    <name evidence="3" type="ORF">J5X90_06255</name>
</gene>
<organism evidence="3 4">
    <name type="scientific">Pseudoalteromonas viridis</name>
    <dbReference type="NCBI Taxonomy" id="339617"/>
    <lineage>
        <taxon>Bacteria</taxon>
        <taxon>Pseudomonadati</taxon>
        <taxon>Pseudomonadota</taxon>
        <taxon>Gammaproteobacteria</taxon>
        <taxon>Alteromonadales</taxon>
        <taxon>Pseudoalteromonadaceae</taxon>
        <taxon>Pseudoalteromonas</taxon>
    </lineage>
</organism>
<dbReference type="InterPro" id="IPR052574">
    <property type="entry name" value="CDIRP"/>
</dbReference>
<dbReference type="InterPro" id="IPR032675">
    <property type="entry name" value="LRR_dom_sf"/>
</dbReference>
<sequence length="1238" mass="136309">MRKKSRCVYAADKGCQQADKQDWFFQPTLFEITAQGEGNGQLFPGYQQIIEGRGAEIYIEPNQGYLLDTITGCGGQLDGGLYLLPKVVQSCEVTATFKQDPSVAARAGITDPVLAQCVNNTHAEMPEQVTELYCDYQDGIQSLVGLTNLTELHTLALSQLEVTALDLSGLEKLTSLHINDSHNGLTSLTMTNPEQLTQLSLINNGLGSTQLAALELERFTALTSLDLSNNQLTELSGAAWPELRFLEVNGNQLATLSIDKNLKLQWLRASGNQLKRLDISANTDLEFVSVSNNQLTGITTAEHPVLTRFLAWSNRLSELQLEGMPKLKDLEVEHNPLVRLDTSHNPELTILWIHGALIRQLDLSANPNLERLFANDLVHLNGLDLSANPRLHYLEIGHNNHWQSLTLADEVVLQYLGMASNPELLSKLSSATARQVSGLNISSTDPQLVDLTPFDKLTALTWQNAGLQQLDLSALPQLSSLNLSENPFSQLDLSPQTQLQQLDLSGTALPGLDISALPDLHTLNIDGSAITVLDVGHNPKLHAIYASHSAIEVVSGLESLENKWANIGLMHNPLSDDTIAYLADLRDHQGYINLSFSKLFVPVIELSGPGSVRLELYYNGNEYYHQAYFEPEPGYAVSEANGCPGHWEGNSYAIEPLTAACTLQVTFAEVVPLSQQIGLTDPALSLCVDNSGYSWPREVVELSCHQAISTTDFAPLAAFHNLTSLQLYQVQASELDFSALPGLTSLSLGGSKVTALAVHPDAPITTLNLEYMSLTNSELAALNLARFTHLEALSLYGNELTEFNGDTLPKLKRLELGWNLLTTLNLTQNPALQHLSTENNPLQVLDISSNPRLIGVRAVFNQLSRIEFGDHPELELLALWNNQLTTLMLNNMPKLRQLYASSNRLTQLDVSAVPSLETLEISDNTLTSLDLAGNVNLQWLVANRMEQLESLDLSHNTQLRSLSLENYDMWRAIRLPDLSNLTFLNVSGSPELFKEITNQPLPALEGLHVNRLSHQIVDLANFPNIISLSWTDAKLPAAYLSEAAALRVVDLSRNPLTELELSRNYQLTELKLNNTQLTALALSHVQALESLEFSHTPVTSLDLQYHPHLYNVYASAAALTEVSGIESVESKFVNLELRNNPLSDDTVAYLTRMREQGYIELRYSQASVAEVKVTGNGVVDRTYLELTEGQTFDLQLSPDQGYQIGTVTGCPGELQGTIYRLGPLQGYCVLEVEFVPLP</sequence>
<dbReference type="Gene3D" id="3.80.10.10">
    <property type="entry name" value="Ribonuclease Inhibitor"/>
    <property type="match status" value="4"/>
</dbReference>
<dbReference type="PANTHER" id="PTHR47566:SF1">
    <property type="entry name" value="PROTEIN NUD1"/>
    <property type="match status" value="1"/>
</dbReference>
<dbReference type="SUPFAM" id="SSF52058">
    <property type="entry name" value="L domain-like"/>
    <property type="match status" value="3"/>
</dbReference>
<dbReference type="EMBL" id="CP072425">
    <property type="protein sequence ID" value="QTL36631.1"/>
    <property type="molecule type" value="Genomic_DNA"/>
</dbReference>
<dbReference type="InterPro" id="IPR003591">
    <property type="entry name" value="Leu-rich_rpt_typical-subtyp"/>
</dbReference>
<dbReference type="InterPro" id="IPR001611">
    <property type="entry name" value="Leu-rich_rpt"/>
</dbReference>
<evidence type="ECO:0000256" key="2">
    <source>
        <dbReference type="ARBA" id="ARBA00022737"/>
    </source>
</evidence>
<keyword evidence="2" id="KW-0677">Repeat</keyword>
<dbReference type="PROSITE" id="PS51450">
    <property type="entry name" value="LRR"/>
    <property type="match status" value="1"/>
</dbReference>
<keyword evidence="1" id="KW-0433">Leucine-rich repeat</keyword>
<name>A0ABX7VA32_9GAMM</name>
<protein>
    <submittedName>
        <fullName evidence="3">Uncharacterized protein</fullName>
    </submittedName>
</protein>
<dbReference type="SMART" id="SM00364">
    <property type="entry name" value="LRR_BAC"/>
    <property type="match status" value="6"/>
</dbReference>
<dbReference type="SMART" id="SM00369">
    <property type="entry name" value="LRR_TYP"/>
    <property type="match status" value="6"/>
</dbReference>
<dbReference type="PANTHER" id="PTHR47566">
    <property type="match status" value="1"/>
</dbReference>
<dbReference type="Proteomes" id="UP000665025">
    <property type="component" value="Chromosome 1"/>
</dbReference>